<reference evidence="3" key="1">
    <citation type="submission" date="2015-03" db="EMBL/GenBank/DDBJ databases">
        <authorList>
            <consortium name="Pathogen Informatics"/>
        </authorList>
    </citation>
    <scope>NUCLEOTIDE SEQUENCE [LARGE SCALE GENOMIC DNA]</scope>
    <source>
        <strain evidence="3">NCTC11134</strain>
        <plasmid evidence="3">2</plasmid>
    </source>
</reference>
<sequence length="185" mass="21078">MNTPEFRRYNATQARELRAVVEAIFRRSYTDAIESGDPFDTPEEFMRRFDSYTGGSGFDLVIAYIDGEPVGQTWGWPLGPHNAWWGGLTLDDDDPAEFTAEDGTRTFALSEIMVCQEWTGRGLARALHDELLSGRREQRATLLVEPENERAYARYRKWGWSRVGTLTPGWPDAPTFDVLIRSLPV</sequence>
<feature type="domain" description="N-acetyltransferase" evidence="1">
    <location>
        <begin position="4"/>
        <end position="184"/>
    </location>
</feature>
<accession>A0A0H5NYT6</accession>
<dbReference type="PROSITE" id="PS51186">
    <property type="entry name" value="GNAT"/>
    <property type="match status" value="1"/>
</dbReference>
<dbReference type="SUPFAM" id="SSF55729">
    <property type="entry name" value="Acyl-CoA N-acyltransferases (Nat)"/>
    <property type="match status" value="1"/>
</dbReference>
<protein>
    <submittedName>
        <fullName evidence="2">Acetyltransferase (GNAT) family</fullName>
    </submittedName>
</protein>
<dbReference type="Pfam" id="PF00583">
    <property type="entry name" value="Acetyltransf_1"/>
    <property type="match status" value="1"/>
</dbReference>
<name>A0A0H5NYT6_NOCFR</name>
<keyword evidence="2" id="KW-0808">Transferase</keyword>
<geneLocation type="plasmid" evidence="2">
    <name>2</name>
</geneLocation>
<gene>
    <name evidence="2" type="ORF">ERS450000_03869</name>
</gene>
<dbReference type="GO" id="GO:0016747">
    <property type="term" value="F:acyltransferase activity, transferring groups other than amino-acyl groups"/>
    <property type="evidence" value="ECO:0007669"/>
    <property type="project" value="InterPro"/>
</dbReference>
<evidence type="ECO:0000313" key="3">
    <source>
        <dbReference type="Proteomes" id="UP000057820"/>
    </source>
</evidence>
<evidence type="ECO:0000259" key="1">
    <source>
        <dbReference type="PROSITE" id="PS51186"/>
    </source>
</evidence>
<evidence type="ECO:0000313" key="2">
    <source>
        <dbReference type="EMBL" id="CRY80458.1"/>
    </source>
</evidence>
<organism evidence="2 3">
    <name type="scientific">Nocardia farcinica</name>
    <dbReference type="NCBI Taxonomy" id="37329"/>
    <lineage>
        <taxon>Bacteria</taxon>
        <taxon>Bacillati</taxon>
        <taxon>Actinomycetota</taxon>
        <taxon>Actinomycetes</taxon>
        <taxon>Mycobacteriales</taxon>
        <taxon>Nocardiaceae</taxon>
        <taxon>Nocardia</taxon>
    </lineage>
</organism>
<dbReference type="InterPro" id="IPR000182">
    <property type="entry name" value="GNAT_dom"/>
</dbReference>
<dbReference type="InterPro" id="IPR016181">
    <property type="entry name" value="Acyl_CoA_acyltransferase"/>
</dbReference>
<dbReference type="Proteomes" id="UP000057820">
    <property type="component" value="Plasmid 2"/>
</dbReference>
<dbReference type="EMBL" id="LN868939">
    <property type="protein sequence ID" value="CRY80458.1"/>
    <property type="molecule type" value="Genomic_DNA"/>
</dbReference>
<dbReference type="Gene3D" id="3.40.630.30">
    <property type="match status" value="1"/>
</dbReference>
<proteinExistence type="predicted"/>
<dbReference type="KEGG" id="nfr:ERS450000_03869"/>
<keyword evidence="2" id="KW-0614">Plasmid</keyword>
<dbReference type="RefSeq" id="WP_060593759.1">
    <property type="nucleotide sequence ID" value="NZ_CP031418.1"/>
</dbReference>
<dbReference type="AlphaFoldDB" id="A0A0H5NYT6"/>